<keyword evidence="2" id="KW-1185">Reference proteome</keyword>
<evidence type="ECO:0000313" key="2">
    <source>
        <dbReference type="Proteomes" id="UP000094609"/>
    </source>
</evidence>
<dbReference type="Proteomes" id="UP000094609">
    <property type="component" value="Chromosome"/>
</dbReference>
<protein>
    <submittedName>
        <fullName evidence="1">Uncharacterized protein</fullName>
    </submittedName>
</protein>
<sequence length="121" mass="14347">MQHLQEPFDTPKHLLSLWQCGCYIHTQNLITLGSALGMELPFKKRSFLLQTLFLHVKETHQEPVFLSLMNDLLDHKAQTLHENIVHYPKTARLMQSWLQKIEKTKHLITREFALHVKEEHE</sequence>
<gene>
    <name evidence="1" type="ORF">SHALO_2980</name>
</gene>
<evidence type="ECO:0000313" key="1">
    <source>
        <dbReference type="EMBL" id="AOO66732.1"/>
    </source>
</evidence>
<dbReference type="KEGG" id="shal:SHALO_2980"/>
<reference evidence="2" key="1">
    <citation type="submission" date="2016-08" db="EMBL/GenBank/DDBJ databases">
        <title>Complete genome sequence of the organohalide-respiring Epsilonproteobacterium Sulfurospirillum halorespirans.</title>
        <authorList>
            <person name="Goris T."/>
            <person name="Zimmermann J."/>
            <person name="Schenz B."/>
            <person name="Lemos M."/>
            <person name="Hackermueller J."/>
            <person name="Diekert G."/>
        </authorList>
    </citation>
    <scope>NUCLEOTIDE SEQUENCE [LARGE SCALE GENOMIC DNA]</scope>
    <source>
        <strain>DSM 13726</strain>
        <strain evidence="2">PCE-M2</strain>
    </source>
</reference>
<dbReference type="AlphaFoldDB" id="A0A1D7TP32"/>
<proteinExistence type="predicted"/>
<dbReference type="EMBL" id="CP017111">
    <property type="protein sequence ID" value="AOO66732.1"/>
    <property type="molecule type" value="Genomic_DNA"/>
</dbReference>
<dbReference type="PATRIC" id="fig|1193502.14.peg.3017"/>
<dbReference type="STRING" id="1193502.SHALO_2980"/>
<dbReference type="RefSeq" id="WP_069479239.1">
    <property type="nucleotide sequence ID" value="NZ_CP017111.1"/>
</dbReference>
<name>A0A1D7TP32_9BACT</name>
<accession>A0A1D7TP32</accession>
<organism evidence="1 2">
    <name type="scientific">Sulfurospirillum halorespirans DSM 13726</name>
    <dbReference type="NCBI Taxonomy" id="1193502"/>
    <lineage>
        <taxon>Bacteria</taxon>
        <taxon>Pseudomonadati</taxon>
        <taxon>Campylobacterota</taxon>
        <taxon>Epsilonproteobacteria</taxon>
        <taxon>Campylobacterales</taxon>
        <taxon>Sulfurospirillaceae</taxon>
        <taxon>Sulfurospirillum</taxon>
    </lineage>
</organism>